<dbReference type="EMBL" id="UYSL01022984">
    <property type="protein sequence ID" value="VDL81527.1"/>
    <property type="molecule type" value="Genomic_DNA"/>
</dbReference>
<gene>
    <name evidence="1" type="ORF">NBR_LOCUS17807</name>
</gene>
<dbReference type="AlphaFoldDB" id="A0A0N4YL50"/>
<accession>A0A0N4YL50</accession>
<evidence type="ECO:0000313" key="2">
    <source>
        <dbReference type="Proteomes" id="UP000271162"/>
    </source>
</evidence>
<name>A0A0N4YL50_NIPBR</name>
<dbReference type="OMA" id="NDEYEVT"/>
<dbReference type="WBParaSite" id="NBR_0001780601-mRNA-1">
    <property type="protein sequence ID" value="NBR_0001780601-mRNA-1"/>
    <property type="gene ID" value="NBR_0001780601"/>
</dbReference>
<sequence>MNAHQVFPLDDKLKTSGYHHDRGALESMATSVGASRYVYFVHRKTVIPRVPRVVLTVYDLWTGSNREYTTRFNRGEELREFYELDADEGIAIVENQHELLVVHTRLVHKTNELVESENGFTLLACIQTGIRVLELQFNKKFLDIARTDIIYDGDYYFLYTDPWREGDIIYCFESEPIPGTEDDRSFNGSLFSIDLKQKEIRSIPPQFPFAPAMSSGNGKGTVHVVGVFHRPGHLWVVTQNSKQIAVLSVWRLDDDGWHAITTVNNDEYEVTMDVCTDGSAMVVLEDEVNGSPIMRNIRHKGIPTLFSLARTATLKHLPGLRCDSYFTQMFSRRLFK</sequence>
<reference evidence="3" key="1">
    <citation type="submission" date="2017-02" db="UniProtKB">
        <authorList>
            <consortium name="WormBaseParasite"/>
        </authorList>
    </citation>
    <scope>IDENTIFICATION</scope>
</reference>
<dbReference type="Proteomes" id="UP000271162">
    <property type="component" value="Unassembled WGS sequence"/>
</dbReference>
<organism evidence="3">
    <name type="scientific">Nippostrongylus brasiliensis</name>
    <name type="common">Rat hookworm</name>
    <dbReference type="NCBI Taxonomy" id="27835"/>
    <lineage>
        <taxon>Eukaryota</taxon>
        <taxon>Metazoa</taxon>
        <taxon>Ecdysozoa</taxon>
        <taxon>Nematoda</taxon>
        <taxon>Chromadorea</taxon>
        <taxon>Rhabditida</taxon>
        <taxon>Rhabditina</taxon>
        <taxon>Rhabditomorpha</taxon>
        <taxon>Strongyloidea</taxon>
        <taxon>Heligmosomidae</taxon>
        <taxon>Nippostrongylus</taxon>
    </lineage>
</organism>
<reference evidence="1 2" key="2">
    <citation type="submission" date="2018-11" db="EMBL/GenBank/DDBJ databases">
        <authorList>
            <consortium name="Pathogen Informatics"/>
        </authorList>
    </citation>
    <scope>NUCLEOTIDE SEQUENCE [LARGE SCALE GENOMIC DNA]</scope>
</reference>
<evidence type="ECO:0000313" key="1">
    <source>
        <dbReference type="EMBL" id="VDL81527.1"/>
    </source>
</evidence>
<protein>
    <submittedName>
        <fullName evidence="3">DUF4915 domain-containing protein</fullName>
    </submittedName>
</protein>
<proteinExistence type="predicted"/>
<evidence type="ECO:0000313" key="3">
    <source>
        <dbReference type="WBParaSite" id="NBR_0001780601-mRNA-1"/>
    </source>
</evidence>
<keyword evidence="2" id="KW-1185">Reference proteome</keyword>